<gene>
    <name evidence="4" type="primary">LOC110287546</name>
</gene>
<name>A0A6P5P4M0_MUSCR</name>
<feature type="transmembrane region" description="Helical" evidence="2">
    <location>
        <begin position="34"/>
        <end position="57"/>
    </location>
</feature>
<proteinExistence type="predicted"/>
<organism evidence="3 4">
    <name type="scientific">Mus caroli</name>
    <name type="common">Ryukyu mouse</name>
    <name type="synonym">Ricefield mouse</name>
    <dbReference type="NCBI Taxonomy" id="10089"/>
    <lineage>
        <taxon>Eukaryota</taxon>
        <taxon>Metazoa</taxon>
        <taxon>Chordata</taxon>
        <taxon>Craniata</taxon>
        <taxon>Vertebrata</taxon>
        <taxon>Euteleostomi</taxon>
        <taxon>Mammalia</taxon>
        <taxon>Eutheria</taxon>
        <taxon>Euarchontoglires</taxon>
        <taxon>Glires</taxon>
        <taxon>Rodentia</taxon>
        <taxon>Myomorpha</taxon>
        <taxon>Muroidea</taxon>
        <taxon>Muridae</taxon>
        <taxon>Murinae</taxon>
        <taxon>Mus</taxon>
        <taxon>Mus</taxon>
    </lineage>
</organism>
<dbReference type="GeneID" id="110287546"/>
<accession>A0A6P5P4M0</accession>
<dbReference type="KEGG" id="mcal:110287546"/>
<keyword evidence="2" id="KW-1133">Transmembrane helix</keyword>
<feature type="region of interest" description="Disordered" evidence="1">
    <location>
        <begin position="197"/>
        <end position="229"/>
    </location>
</feature>
<sequence length="229" mass="26300">MSDNKKPDKAHSGSGGEGNGNRCNLLHRYSLEEILPYLGWLVFTVVTTSFLALQMFIDAIYEEQYERDVAWIARQSKRMSSSVDEDEDDEDDEDDYYDYDDDDDDDDAFYDDEDDEEEELENLMDDESEDEAEEEMEIGAGAGAEEMGVGADLAPCACVPGHHLRKNEVKCRMIYFFHDPNFLVSIPVNPKEQMECRCENADEEVAMEEEEEEEEEEMGNPDGEYEKNP</sequence>
<dbReference type="AlphaFoldDB" id="A0A6P5P4M0"/>
<evidence type="ECO:0000256" key="2">
    <source>
        <dbReference type="SAM" id="Phobius"/>
    </source>
</evidence>
<evidence type="ECO:0000313" key="4">
    <source>
        <dbReference type="RefSeq" id="XP_021009793.1"/>
    </source>
</evidence>
<dbReference type="RefSeq" id="XP_021009793.1">
    <property type="nucleotide sequence ID" value="XM_021154134.1"/>
</dbReference>
<evidence type="ECO:0000313" key="3">
    <source>
        <dbReference type="Proteomes" id="UP000515126"/>
    </source>
</evidence>
<dbReference type="Proteomes" id="UP000515126">
    <property type="component" value="Chromosome X"/>
</dbReference>
<keyword evidence="2" id="KW-0812">Transmembrane</keyword>
<reference evidence="4" key="1">
    <citation type="submission" date="2025-08" db="UniProtKB">
        <authorList>
            <consortium name="RefSeq"/>
        </authorList>
    </citation>
    <scope>IDENTIFICATION</scope>
</reference>
<feature type="compositionally biased region" description="Acidic residues" evidence="1">
    <location>
        <begin position="201"/>
        <end position="219"/>
    </location>
</feature>
<feature type="region of interest" description="Disordered" evidence="1">
    <location>
        <begin position="76"/>
        <end position="136"/>
    </location>
</feature>
<protein>
    <submittedName>
        <fullName evidence="4">Tumor rejection antigen P815A</fullName>
    </submittedName>
</protein>
<evidence type="ECO:0000256" key="1">
    <source>
        <dbReference type="SAM" id="MobiDB-lite"/>
    </source>
</evidence>
<keyword evidence="2" id="KW-0472">Membrane</keyword>
<feature type="compositionally biased region" description="Acidic residues" evidence="1">
    <location>
        <begin position="83"/>
        <end position="136"/>
    </location>
</feature>
<keyword evidence="3" id="KW-1185">Reference proteome</keyword>